<evidence type="ECO:0000313" key="2">
    <source>
        <dbReference type="Proteomes" id="UP000323597"/>
    </source>
</evidence>
<evidence type="ECO:0000313" key="1">
    <source>
        <dbReference type="EMBL" id="TYJ08653.1"/>
    </source>
</evidence>
<sequence>MCAKYKRKFPVFIDMEGKSVLQASKKKMWDEPLSVILCRQLQIKSGKAARENAKAIQRSSRLLSSLISRMEE</sequence>
<keyword evidence="2" id="KW-1185">Reference proteome</keyword>
<organism evidence="1 2">
    <name type="scientific">Gossypium mustelinum</name>
    <name type="common">Cotton</name>
    <name type="synonym">Gossypium caicoense</name>
    <dbReference type="NCBI Taxonomy" id="34275"/>
    <lineage>
        <taxon>Eukaryota</taxon>
        <taxon>Viridiplantae</taxon>
        <taxon>Streptophyta</taxon>
        <taxon>Embryophyta</taxon>
        <taxon>Tracheophyta</taxon>
        <taxon>Spermatophyta</taxon>
        <taxon>Magnoliopsida</taxon>
        <taxon>eudicotyledons</taxon>
        <taxon>Gunneridae</taxon>
        <taxon>Pentapetalae</taxon>
        <taxon>rosids</taxon>
        <taxon>malvids</taxon>
        <taxon>Malvales</taxon>
        <taxon>Malvaceae</taxon>
        <taxon>Malvoideae</taxon>
        <taxon>Gossypium</taxon>
    </lineage>
</organism>
<name>A0A5D2X482_GOSMU</name>
<gene>
    <name evidence="1" type="ORF">E1A91_A11G089700v1</name>
</gene>
<dbReference type="EMBL" id="CM017646">
    <property type="protein sequence ID" value="TYJ08653.1"/>
    <property type="molecule type" value="Genomic_DNA"/>
</dbReference>
<protein>
    <submittedName>
        <fullName evidence="1">Uncharacterized protein</fullName>
    </submittedName>
</protein>
<dbReference type="Proteomes" id="UP000323597">
    <property type="component" value="Chromosome A11"/>
</dbReference>
<accession>A0A5D2X482</accession>
<reference evidence="1 2" key="1">
    <citation type="submission" date="2019-07" db="EMBL/GenBank/DDBJ databases">
        <title>WGS assembly of Gossypium mustelinum.</title>
        <authorList>
            <person name="Chen Z.J."/>
            <person name="Sreedasyam A."/>
            <person name="Ando A."/>
            <person name="Song Q."/>
            <person name="De L."/>
            <person name="Hulse-Kemp A."/>
            <person name="Ding M."/>
            <person name="Ye W."/>
            <person name="Kirkbride R."/>
            <person name="Jenkins J."/>
            <person name="Plott C."/>
            <person name="Lovell J."/>
            <person name="Lin Y.-M."/>
            <person name="Vaughn R."/>
            <person name="Liu B."/>
            <person name="Li W."/>
            <person name="Simpson S."/>
            <person name="Scheffler B."/>
            <person name="Saski C."/>
            <person name="Grover C."/>
            <person name="Hu G."/>
            <person name="Conover J."/>
            <person name="Carlson J."/>
            <person name="Shu S."/>
            <person name="Boston L."/>
            <person name="Williams M."/>
            <person name="Peterson D."/>
            <person name="Mcgee K."/>
            <person name="Jones D."/>
            <person name="Wendel J."/>
            <person name="Stelly D."/>
            <person name="Grimwood J."/>
            <person name="Schmutz J."/>
        </authorList>
    </citation>
    <scope>NUCLEOTIDE SEQUENCE [LARGE SCALE GENOMIC DNA]</scope>
    <source>
        <strain evidence="1">1408120.09</strain>
    </source>
</reference>
<dbReference type="AlphaFoldDB" id="A0A5D2X482"/>
<proteinExistence type="predicted"/>